<proteinExistence type="predicted"/>
<evidence type="ECO:0000313" key="3">
    <source>
        <dbReference type="Proteomes" id="UP000756346"/>
    </source>
</evidence>
<dbReference type="Proteomes" id="UP000756346">
    <property type="component" value="Unassembled WGS sequence"/>
</dbReference>
<feature type="region of interest" description="Disordered" evidence="1">
    <location>
        <begin position="151"/>
        <end position="178"/>
    </location>
</feature>
<feature type="region of interest" description="Disordered" evidence="1">
    <location>
        <begin position="260"/>
        <end position="318"/>
    </location>
</feature>
<evidence type="ECO:0000313" key="2">
    <source>
        <dbReference type="EMBL" id="KAH7030614.1"/>
    </source>
</evidence>
<feature type="compositionally biased region" description="Basic and acidic residues" evidence="1">
    <location>
        <begin position="294"/>
        <end position="307"/>
    </location>
</feature>
<feature type="compositionally biased region" description="Low complexity" evidence="1">
    <location>
        <begin position="169"/>
        <end position="178"/>
    </location>
</feature>
<dbReference type="RefSeq" id="XP_046012294.1">
    <property type="nucleotide sequence ID" value="XM_046158662.1"/>
</dbReference>
<organism evidence="2 3">
    <name type="scientific">Microdochium trichocladiopsis</name>
    <dbReference type="NCBI Taxonomy" id="1682393"/>
    <lineage>
        <taxon>Eukaryota</taxon>
        <taxon>Fungi</taxon>
        <taxon>Dikarya</taxon>
        <taxon>Ascomycota</taxon>
        <taxon>Pezizomycotina</taxon>
        <taxon>Sordariomycetes</taxon>
        <taxon>Xylariomycetidae</taxon>
        <taxon>Xylariales</taxon>
        <taxon>Microdochiaceae</taxon>
        <taxon>Microdochium</taxon>
    </lineage>
</organism>
<gene>
    <name evidence="2" type="ORF">B0I36DRAFT_362446</name>
</gene>
<dbReference type="GeneID" id="70188208"/>
<protein>
    <submittedName>
        <fullName evidence="2">Uncharacterized protein</fullName>
    </submittedName>
</protein>
<comment type="caution">
    <text evidence="2">The sequence shown here is derived from an EMBL/GenBank/DDBJ whole genome shotgun (WGS) entry which is preliminary data.</text>
</comment>
<reference evidence="2" key="1">
    <citation type="journal article" date="2021" name="Nat. Commun.">
        <title>Genetic determinants of endophytism in the Arabidopsis root mycobiome.</title>
        <authorList>
            <person name="Mesny F."/>
            <person name="Miyauchi S."/>
            <person name="Thiergart T."/>
            <person name="Pickel B."/>
            <person name="Atanasova L."/>
            <person name="Karlsson M."/>
            <person name="Huettel B."/>
            <person name="Barry K.W."/>
            <person name="Haridas S."/>
            <person name="Chen C."/>
            <person name="Bauer D."/>
            <person name="Andreopoulos W."/>
            <person name="Pangilinan J."/>
            <person name="LaButti K."/>
            <person name="Riley R."/>
            <person name="Lipzen A."/>
            <person name="Clum A."/>
            <person name="Drula E."/>
            <person name="Henrissat B."/>
            <person name="Kohler A."/>
            <person name="Grigoriev I.V."/>
            <person name="Martin F.M."/>
            <person name="Hacquard S."/>
        </authorList>
    </citation>
    <scope>NUCLEOTIDE SEQUENCE</scope>
    <source>
        <strain evidence="2">MPI-CAGE-CH-0230</strain>
    </source>
</reference>
<sequence length="385" mass="43493">MDSPLLWKENYNPFDAVGLQPEHMRPEPPSRIIFKRALEYARLATNPDRLRQRGMHPEELPYGWKQVERAFLYFTQSSEGRPPDADSSRGLLNEAAWQRAFDELVVSDQDGFYLRYWAPERISPRLVLAGGVQVYDVLPCTNIQSPILGATPVSSPRAQPTWDEAHLDSSPPSTRSSSPLYLFSNSIGTGRTQETTPFASEFSATGQAFWKLKADVTGVSPAPAAAYERGSSNALSEAPLVSGHVRTLLERDLADLLYHYSPMSPPPPQEPSSSVGTPTTLPFSTPPGAVVDVSSEHEQQQGTREQHQQNQQDHQQRGYRYDQHFHISEQTRQHRADLKADPDRTFVGFHRKQVAKAGAHTRHGEDYRQAVYRQVDKLRRVQWRI</sequence>
<dbReference type="EMBL" id="JAGTJQ010000005">
    <property type="protein sequence ID" value="KAH7030614.1"/>
    <property type="molecule type" value="Genomic_DNA"/>
</dbReference>
<name>A0A9P8Y898_9PEZI</name>
<accession>A0A9P8Y898</accession>
<keyword evidence="3" id="KW-1185">Reference proteome</keyword>
<evidence type="ECO:0000256" key="1">
    <source>
        <dbReference type="SAM" id="MobiDB-lite"/>
    </source>
</evidence>
<dbReference type="AlphaFoldDB" id="A0A9P8Y898"/>